<dbReference type="PANTHER" id="PTHR36438">
    <property type="entry name" value="IRON-SULFUR CLUSTER REPAIR PROTEIN YTFE"/>
    <property type="match status" value="1"/>
</dbReference>
<dbReference type="Proteomes" id="UP000293300">
    <property type="component" value="Unassembled WGS sequence"/>
</dbReference>
<evidence type="ECO:0000256" key="1">
    <source>
        <dbReference type="ARBA" id="ARBA00004496"/>
    </source>
</evidence>
<dbReference type="PANTHER" id="PTHR36438:SF1">
    <property type="entry name" value="IRON-SULFUR CLUSTER REPAIR PROTEIN YTFE"/>
    <property type="match status" value="1"/>
</dbReference>
<evidence type="ECO:0000256" key="4">
    <source>
        <dbReference type="ARBA" id="ARBA00023004"/>
    </source>
</evidence>
<keyword evidence="4" id="KW-0408">Iron</keyword>
<evidence type="ECO:0000259" key="5">
    <source>
        <dbReference type="Pfam" id="PF01814"/>
    </source>
</evidence>
<sequence length="250" mass="28682">METTNKKTIGEYVADDFRTAAVFSKYGIDFCCKGNRTLAEACEKKQISSKVLEDEITSVMQSTNDGGIDFKSWPLDLLIDYIEKTHHRYVEEKSSVLFMFLDKLCKVHGGRHPELFEINKLFVEGAGELAKHMKKEELILFPFIKKMLNAQKNNQEITVPHFGTVDNPIAMMQEEHTIEGERFAKIAELTNNYVPPADACETYRVTFAMLKEFEADLHKHIHLENNILFPGAKMLEKQFTVLDKLTQSLL</sequence>
<organism evidence="6 7">
    <name type="scientific">Flavobacterium silvisoli</name>
    <dbReference type="NCBI Taxonomy" id="2529433"/>
    <lineage>
        <taxon>Bacteria</taxon>
        <taxon>Pseudomonadati</taxon>
        <taxon>Bacteroidota</taxon>
        <taxon>Flavobacteriia</taxon>
        <taxon>Flavobacteriales</taxon>
        <taxon>Flavobacteriaceae</taxon>
        <taxon>Flavobacterium</taxon>
    </lineage>
</organism>
<dbReference type="Pfam" id="PF01814">
    <property type="entry name" value="Hemerythrin"/>
    <property type="match status" value="1"/>
</dbReference>
<dbReference type="NCBIfam" id="TIGR03652">
    <property type="entry name" value="FeS_repair_RIC"/>
    <property type="match status" value="1"/>
</dbReference>
<dbReference type="AlphaFoldDB" id="A0A4Q9YW66"/>
<accession>A0A4Q9YW66</accession>
<evidence type="ECO:0000313" key="6">
    <source>
        <dbReference type="EMBL" id="TBX67016.1"/>
    </source>
</evidence>
<keyword evidence="7" id="KW-1185">Reference proteome</keyword>
<dbReference type="GO" id="GO:0005737">
    <property type="term" value="C:cytoplasm"/>
    <property type="evidence" value="ECO:0007669"/>
    <property type="project" value="UniProtKB-SubCell"/>
</dbReference>
<dbReference type="InterPro" id="IPR012312">
    <property type="entry name" value="Hemerythrin-like"/>
</dbReference>
<dbReference type="RefSeq" id="WP_131476504.1">
    <property type="nucleotide sequence ID" value="NZ_SJPE01000012.1"/>
</dbReference>
<comment type="caution">
    <text evidence="6">The sequence shown here is derived from an EMBL/GenBank/DDBJ whole genome shotgun (WGS) entry which is preliminary data.</text>
</comment>
<feature type="domain" description="Hemerythrin-like" evidence="5">
    <location>
        <begin position="84"/>
        <end position="230"/>
    </location>
</feature>
<evidence type="ECO:0000313" key="7">
    <source>
        <dbReference type="Proteomes" id="UP000293300"/>
    </source>
</evidence>
<dbReference type="InterPro" id="IPR019903">
    <property type="entry name" value="RIC_family"/>
</dbReference>
<gene>
    <name evidence="6" type="primary">ric</name>
    <name evidence="6" type="ORF">EZL74_10180</name>
</gene>
<dbReference type="EMBL" id="SJPE01000012">
    <property type="protein sequence ID" value="TBX67016.1"/>
    <property type="molecule type" value="Genomic_DNA"/>
</dbReference>
<proteinExistence type="predicted"/>
<comment type="subcellular location">
    <subcellularLocation>
        <location evidence="1">Cytoplasm</location>
    </subcellularLocation>
</comment>
<name>A0A4Q9YW66_9FLAO</name>
<protein>
    <submittedName>
        <fullName evidence="6">Iron-sulfur cluster repair di-iron protein</fullName>
    </submittedName>
</protein>
<evidence type="ECO:0000256" key="2">
    <source>
        <dbReference type="ARBA" id="ARBA00022490"/>
    </source>
</evidence>
<keyword evidence="2" id="KW-0963">Cytoplasm</keyword>
<dbReference type="GO" id="GO:0046872">
    <property type="term" value="F:metal ion binding"/>
    <property type="evidence" value="ECO:0007669"/>
    <property type="project" value="UniProtKB-KW"/>
</dbReference>
<dbReference type="OrthoDB" id="9797132at2"/>
<evidence type="ECO:0000256" key="3">
    <source>
        <dbReference type="ARBA" id="ARBA00022723"/>
    </source>
</evidence>
<keyword evidence="3" id="KW-0479">Metal-binding</keyword>
<dbReference type="Pfam" id="PF04405">
    <property type="entry name" value="ScdA_N"/>
    <property type="match status" value="1"/>
</dbReference>
<dbReference type="Gene3D" id="1.20.120.520">
    <property type="entry name" value="nmb1532 protein domain like"/>
    <property type="match status" value="1"/>
</dbReference>
<reference evidence="6 7" key="1">
    <citation type="submission" date="2019-02" db="EMBL/GenBank/DDBJ databases">
        <title>Flavobacterium sp. RD-2-33 isolated from forest soil.</title>
        <authorList>
            <person name="Chaudhary D.K."/>
        </authorList>
    </citation>
    <scope>NUCLEOTIDE SEQUENCE [LARGE SCALE GENOMIC DNA]</scope>
    <source>
        <strain evidence="6 7">RD-2-33</strain>
    </source>
</reference>